<dbReference type="GO" id="GO:0005737">
    <property type="term" value="C:cytoplasm"/>
    <property type="evidence" value="ECO:0007669"/>
    <property type="project" value="UniProtKB-SubCell"/>
</dbReference>
<proteinExistence type="inferred from homology"/>
<evidence type="ECO:0000256" key="2">
    <source>
        <dbReference type="HAMAP-Rule" id="MF_00973"/>
    </source>
</evidence>
<dbReference type="CDD" id="cd07187">
    <property type="entry name" value="YvcK_like"/>
    <property type="match status" value="1"/>
</dbReference>
<comment type="function">
    <text evidence="2">Required for morphogenesis under gluconeogenic growth conditions.</text>
</comment>
<dbReference type="SUPFAM" id="SSF142338">
    <property type="entry name" value="CofD-like"/>
    <property type="match status" value="1"/>
</dbReference>
<dbReference type="InterPro" id="IPR038136">
    <property type="entry name" value="CofD-like_dom_sf"/>
</dbReference>
<comment type="caution">
    <text evidence="3">The sequence shown here is derived from an EMBL/GenBank/DDBJ whole genome shotgun (WGS) entry which is preliminary data.</text>
</comment>
<comment type="similarity">
    <text evidence="2">Belongs to the gluconeogenesis factor family.</text>
</comment>
<dbReference type="PANTHER" id="PTHR30135">
    <property type="entry name" value="UNCHARACTERIZED PROTEIN YVCK-RELATED"/>
    <property type="match status" value="1"/>
</dbReference>
<dbReference type="InterPro" id="IPR002882">
    <property type="entry name" value="CofD"/>
</dbReference>
<dbReference type="EMBL" id="VXOY01000006">
    <property type="protein sequence ID" value="MYE38005.1"/>
    <property type="molecule type" value="Genomic_DNA"/>
</dbReference>
<dbReference type="Gene3D" id="3.40.50.10680">
    <property type="entry name" value="CofD-like domains"/>
    <property type="match status" value="1"/>
</dbReference>
<accession>A0A845D9E3</accession>
<sequence length="328" mass="35767">MSKSAPLPKIVVVGGGTGTSLVLRGLKKYPVSLGAVISTSDSGGSSGVLRDEFDMVPPGDVRQCFVALNEDKNRFLDFFHRRFTKGGLKGHAFGNTFFALLSQEDNDFCNVVKKAEQVVSAEHRIFPVTHTKTDLVAVLNNGETIRGQFDIVQINTLHKILKTLSVSPSTVAVNQEAKDAIQEADMIVLGPGNLVASLSPPLLVEGILDAVRASSAKKVFITNLFNQGTTQGFGVDDYLRYLATHVGPVFFDVVLYNTEQFSPERLQRWGLEDAVVGMDTQRESLRYIGASLVDATDFAEVPGDPVVRTPIRHDKDTVAKILYELVTK</sequence>
<dbReference type="AlphaFoldDB" id="A0A845D9E3"/>
<dbReference type="Proteomes" id="UP000449092">
    <property type="component" value="Unassembled WGS sequence"/>
</dbReference>
<comment type="subcellular location">
    <subcellularLocation>
        <location evidence="2">Cytoplasm</location>
    </subcellularLocation>
</comment>
<dbReference type="NCBIfam" id="TIGR01826">
    <property type="entry name" value="CofD_related"/>
    <property type="match status" value="1"/>
</dbReference>
<dbReference type="PANTHER" id="PTHR30135:SF3">
    <property type="entry name" value="GLUCONEOGENESIS FACTOR-RELATED"/>
    <property type="match status" value="1"/>
</dbReference>
<evidence type="ECO:0000256" key="1">
    <source>
        <dbReference type="ARBA" id="ARBA00022490"/>
    </source>
</evidence>
<dbReference type="HAMAP" id="MF_00973">
    <property type="entry name" value="Gluconeogen_factor"/>
    <property type="match status" value="1"/>
</dbReference>
<dbReference type="GO" id="GO:0008360">
    <property type="term" value="P:regulation of cell shape"/>
    <property type="evidence" value="ECO:0007669"/>
    <property type="project" value="UniProtKB-UniRule"/>
</dbReference>
<gene>
    <name evidence="3" type="ORF">F4X82_00590</name>
</gene>
<dbReference type="InterPro" id="IPR010119">
    <property type="entry name" value="Gluconeogen_factor"/>
</dbReference>
<name>A0A845D9E3_9BACT</name>
<keyword evidence="1 2" id="KW-0963">Cytoplasm</keyword>
<dbReference type="GO" id="GO:0043743">
    <property type="term" value="F:LPPG:FO 2-phospho-L-lactate transferase activity"/>
    <property type="evidence" value="ECO:0007669"/>
    <property type="project" value="InterPro"/>
</dbReference>
<evidence type="ECO:0000313" key="4">
    <source>
        <dbReference type="Proteomes" id="UP000449092"/>
    </source>
</evidence>
<reference evidence="3 4" key="1">
    <citation type="submission" date="2019-09" db="EMBL/GenBank/DDBJ databases">
        <title>Characterisation of the sponge microbiome using genome-centric metagenomics.</title>
        <authorList>
            <person name="Engelberts J.P."/>
            <person name="Robbins S.J."/>
            <person name="De Goeij J.M."/>
            <person name="Aranda M."/>
            <person name="Bell S.C."/>
            <person name="Webster N.S."/>
        </authorList>
    </citation>
    <scope>NUCLEOTIDE SEQUENCE [LARGE SCALE GENOMIC DNA]</scope>
    <source>
        <strain evidence="3">SB0662_bin_43</strain>
    </source>
</reference>
<dbReference type="Pfam" id="PF01933">
    <property type="entry name" value="CofD"/>
    <property type="match status" value="1"/>
</dbReference>
<protein>
    <recommendedName>
        <fullName evidence="2">Putative gluconeogenesis factor</fullName>
    </recommendedName>
</protein>
<organism evidence="3 4">
    <name type="scientific">Candidatus Spechtbacteria bacterium SB0662_bin_43</name>
    <dbReference type="NCBI Taxonomy" id="2604897"/>
    <lineage>
        <taxon>Bacteria</taxon>
        <taxon>Candidatus Spechtiibacteriota</taxon>
    </lineage>
</organism>
<evidence type="ECO:0000313" key="3">
    <source>
        <dbReference type="EMBL" id="MYE38005.1"/>
    </source>
</evidence>